<dbReference type="SUPFAM" id="SSF55620">
    <property type="entry name" value="Tetrahydrobiopterin biosynthesis enzymes-like"/>
    <property type="match status" value="1"/>
</dbReference>
<reference evidence="5 6" key="1">
    <citation type="submission" date="2016-10" db="EMBL/GenBank/DDBJ databases">
        <authorList>
            <person name="de Groot N.N."/>
        </authorList>
    </citation>
    <scope>NUCLEOTIDE SEQUENCE [LARGE SCALE GENOMIC DNA]</scope>
    <source>
        <strain evidence="5 6">CGMCC 1.10457</strain>
    </source>
</reference>
<keyword evidence="6" id="KW-1185">Reference proteome</keyword>
<gene>
    <name evidence="5" type="ORF">SAMN05216559_1730</name>
</gene>
<dbReference type="Proteomes" id="UP000199062">
    <property type="component" value="Unassembled WGS sequence"/>
</dbReference>
<organism evidence="5 6">
    <name type="scientific">Halomicrobium zhouii</name>
    <dbReference type="NCBI Taxonomy" id="767519"/>
    <lineage>
        <taxon>Archaea</taxon>
        <taxon>Methanobacteriati</taxon>
        <taxon>Methanobacteriota</taxon>
        <taxon>Stenosarchaea group</taxon>
        <taxon>Halobacteria</taxon>
        <taxon>Halobacteriales</taxon>
        <taxon>Haloarculaceae</taxon>
        <taxon>Halomicrobium</taxon>
    </lineage>
</organism>
<dbReference type="Pfam" id="PF01242">
    <property type="entry name" value="PTPS"/>
    <property type="match status" value="1"/>
</dbReference>
<dbReference type="GO" id="GO:0046872">
    <property type="term" value="F:metal ion binding"/>
    <property type="evidence" value="ECO:0007669"/>
    <property type="project" value="UniProtKB-KW"/>
</dbReference>
<accession>A0A1I6L081</accession>
<proteinExistence type="predicted"/>
<dbReference type="PANTHER" id="PTHR12589:SF7">
    <property type="entry name" value="6-PYRUVOYL TETRAHYDROBIOPTERIN SYNTHASE"/>
    <property type="match status" value="1"/>
</dbReference>
<dbReference type="InterPro" id="IPR007115">
    <property type="entry name" value="6-PTP_synth/QueD"/>
</dbReference>
<protein>
    <submittedName>
        <fullName evidence="5">6-pyruvoyltetrahydropterin/6-carboxytetrahydropterin synthase</fullName>
    </submittedName>
</protein>
<dbReference type="GO" id="GO:0016829">
    <property type="term" value="F:lyase activity"/>
    <property type="evidence" value="ECO:0007669"/>
    <property type="project" value="UniProtKB-KW"/>
</dbReference>
<comment type="cofactor">
    <cofactor evidence="1">
        <name>Zn(2+)</name>
        <dbReference type="ChEBI" id="CHEBI:29105"/>
    </cofactor>
</comment>
<keyword evidence="2" id="KW-0479">Metal-binding</keyword>
<sequence>MPIGTLEEYDGGVIADSGERELVVGGDRPIRISAGHRIQHHDGKCSRPHGHNYEISVRISGELTEEGWIVDKGDITDVLSEWDHRFLLEAGDPLIEAMEASGDEDAVVVIDAPPTAEVMAVTLERELERRLPETVSDVGVTVKETSELCAGP</sequence>
<dbReference type="AlphaFoldDB" id="A0A1I6L081"/>
<dbReference type="RefSeq" id="WP_089815926.1">
    <property type="nucleotide sequence ID" value="NZ_FOZK01000002.1"/>
</dbReference>
<keyword evidence="3" id="KW-0862">Zinc</keyword>
<dbReference type="EMBL" id="FOZK01000002">
    <property type="protein sequence ID" value="SFR96886.1"/>
    <property type="molecule type" value="Genomic_DNA"/>
</dbReference>
<dbReference type="OrthoDB" id="6529at2157"/>
<dbReference type="Gene3D" id="3.30.479.10">
    <property type="entry name" value="6-pyruvoyl tetrahydropterin synthase/QueD"/>
    <property type="match status" value="1"/>
</dbReference>
<dbReference type="STRING" id="767519.SAMN05216559_1730"/>
<evidence type="ECO:0000256" key="3">
    <source>
        <dbReference type="ARBA" id="ARBA00022833"/>
    </source>
</evidence>
<evidence type="ECO:0000313" key="5">
    <source>
        <dbReference type="EMBL" id="SFR96886.1"/>
    </source>
</evidence>
<evidence type="ECO:0000256" key="2">
    <source>
        <dbReference type="ARBA" id="ARBA00022723"/>
    </source>
</evidence>
<evidence type="ECO:0000256" key="4">
    <source>
        <dbReference type="ARBA" id="ARBA00023239"/>
    </source>
</evidence>
<keyword evidence="4" id="KW-0456">Lyase</keyword>
<evidence type="ECO:0000313" key="6">
    <source>
        <dbReference type="Proteomes" id="UP000199062"/>
    </source>
</evidence>
<dbReference type="PANTHER" id="PTHR12589">
    <property type="entry name" value="PYRUVOYL TETRAHYDROBIOPTERIN SYNTHASE"/>
    <property type="match status" value="1"/>
</dbReference>
<dbReference type="InterPro" id="IPR038418">
    <property type="entry name" value="6-PTP_synth/QueD_sf"/>
</dbReference>
<evidence type="ECO:0000256" key="1">
    <source>
        <dbReference type="ARBA" id="ARBA00001947"/>
    </source>
</evidence>
<name>A0A1I6L081_9EURY</name>